<dbReference type="InterPro" id="IPR000979">
    <property type="entry name" value="Phosphodiesterase_MJ0936/Vps29"/>
</dbReference>
<dbReference type="NCBIfam" id="NF006988">
    <property type="entry name" value="PRK09453.1"/>
    <property type="match status" value="1"/>
</dbReference>
<dbReference type="Gene3D" id="3.60.21.10">
    <property type="match status" value="1"/>
</dbReference>
<keyword evidence="5" id="KW-1185">Reference proteome</keyword>
<keyword evidence="2" id="KW-0479">Metal-binding</keyword>
<reference evidence="4 5" key="1">
    <citation type="submission" date="2011-01" db="EMBL/GenBank/DDBJ databases">
        <authorList>
            <person name="Weinstock G."/>
            <person name="Sodergren E."/>
            <person name="Clifton S."/>
            <person name="Fulton L."/>
            <person name="Fulton B."/>
            <person name="Courtney L."/>
            <person name="Fronick C."/>
            <person name="Harrison M."/>
            <person name="Strong C."/>
            <person name="Farmer C."/>
            <person name="Delahaunty K."/>
            <person name="Markovic C."/>
            <person name="Hall O."/>
            <person name="Minx P."/>
            <person name="Tomlinson C."/>
            <person name="Mitreva M."/>
            <person name="Hou S."/>
            <person name="Chen J."/>
            <person name="Wollam A."/>
            <person name="Pepin K.H."/>
            <person name="Johnson M."/>
            <person name="Bhonagiri V."/>
            <person name="Zhang X."/>
            <person name="Suruliraj S."/>
            <person name="Warren W."/>
            <person name="Chinwalla A."/>
            <person name="Mardis E.R."/>
            <person name="Wilson R.K."/>
        </authorList>
    </citation>
    <scope>NUCLEOTIDE SEQUENCE [LARGE SCALE GENOMIC DNA]</scope>
    <source>
        <strain evidence="5">DSM 22608 / JCM 16073 / KCTC 15190 / YIT 12066</strain>
    </source>
</reference>
<organism evidence="4 5">
    <name type="scientific">Succinatimonas hippei (strain DSM 22608 / JCM 16073 / KCTC 15190 / YIT 12066)</name>
    <dbReference type="NCBI Taxonomy" id="762983"/>
    <lineage>
        <taxon>Bacteria</taxon>
        <taxon>Pseudomonadati</taxon>
        <taxon>Pseudomonadota</taxon>
        <taxon>Gammaproteobacteria</taxon>
        <taxon>Aeromonadales</taxon>
        <taxon>Succinivibrionaceae</taxon>
        <taxon>Succinatimonas</taxon>
    </lineage>
</organism>
<dbReference type="EC" id="3.1.4.-" evidence="2"/>
<keyword evidence="4" id="KW-0378">Hydrolase</keyword>
<dbReference type="InterPro" id="IPR024654">
    <property type="entry name" value="Calcineurin-like_PHP_lpxH"/>
</dbReference>
<dbReference type="EMBL" id="AEVO01000156">
    <property type="protein sequence ID" value="EFY06105.1"/>
    <property type="molecule type" value="Genomic_DNA"/>
</dbReference>
<dbReference type="STRING" id="762983.HMPREF9444_02197"/>
<proteinExistence type="inferred from homology"/>
<protein>
    <recommendedName>
        <fullName evidence="2">Phosphoesterase</fullName>
        <ecNumber evidence="2">3.1.4.-</ecNumber>
    </recommendedName>
</protein>
<evidence type="ECO:0000259" key="3">
    <source>
        <dbReference type="Pfam" id="PF12850"/>
    </source>
</evidence>
<dbReference type="GO" id="GO:0016787">
    <property type="term" value="F:hydrolase activity"/>
    <property type="evidence" value="ECO:0007669"/>
    <property type="project" value="UniProtKB-UniRule"/>
</dbReference>
<sequence length="191" mass="21141">MRYLVLSDIHGGAEETALALEFYKKFSCDAIVLLGDLLNHGPRNKIPGSYAPMEVTTLLDLYKDKIVAVRGNCDGEVDGMMFSFPCNAPYGYLFIEKDGKIRRIFYTHGHLYDFKTEDGIKKLGLKRGDIVLSGHTHISGVFEYANGIININPGSISIPKGGTAAGFGVIDNDQISLYELNGTKIKEFKLW</sequence>
<dbReference type="Proteomes" id="UP000018458">
    <property type="component" value="Unassembled WGS sequence"/>
</dbReference>
<dbReference type="PANTHER" id="PTHR11124">
    <property type="entry name" value="VACUOLAR SORTING PROTEIN VPS29"/>
    <property type="match status" value="1"/>
</dbReference>
<dbReference type="AlphaFoldDB" id="E8LN44"/>
<dbReference type="eggNOG" id="COG0622">
    <property type="taxonomic scope" value="Bacteria"/>
</dbReference>
<comment type="cofactor">
    <cofactor evidence="2">
        <name>a divalent metal cation</name>
        <dbReference type="ChEBI" id="CHEBI:60240"/>
    </cofactor>
</comment>
<evidence type="ECO:0000313" key="4">
    <source>
        <dbReference type="EMBL" id="EFY06105.1"/>
    </source>
</evidence>
<dbReference type="NCBIfam" id="TIGR00040">
    <property type="entry name" value="yfcE"/>
    <property type="match status" value="1"/>
</dbReference>
<dbReference type="RefSeq" id="WP_009144332.1">
    <property type="nucleotide sequence ID" value="NZ_GL831075.1"/>
</dbReference>
<dbReference type="SUPFAM" id="SSF56300">
    <property type="entry name" value="Metallo-dependent phosphatases"/>
    <property type="match status" value="1"/>
</dbReference>
<feature type="domain" description="Calcineurin-like phosphoesterase" evidence="3">
    <location>
        <begin position="1"/>
        <end position="172"/>
    </location>
</feature>
<comment type="caution">
    <text evidence="4">The sequence shown here is derived from an EMBL/GenBank/DDBJ whole genome shotgun (WGS) entry which is preliminary data.</text>
</comment>
<evidence type="ECO:0000256" key="2">
    <source>
        <dbReference type="RuleBase" id="RU362039"/>
    </source>
</evidence>
<dbReference type="GO" id="GO:0046872">
    <property type="term" value="F:metal ion binding"/>
    <property type="evidence" value="ECO:0007669"/>
    <property type="project" value="UniProtKB-KW"/>
</dbReference>
<dbReference type="OrthoDB" id="9800565at2"/>
<evidence type="ECO:0000313" key="5">
    <source>
        <dbReference type="Proteomes" id="UP000018458"/>
    </source>
</evidence>
<evidence type="ECO:0000256" key="1">
    <source>
        <dbReference type="ARBA" id="ARBA00008950"/>
    </source>
</evidence>
<dbReference type="Pfam" id="PF12850">
    <property type="entry name" value="Metallophos_2"/>
    <property type="match status" value="1"/>
</dbReference>
<gene>
    <name evidence="4" type="ORF">HMPREF9444_02197</name>
</gene>
<dbReference type="InterPro" id="IPR029052">
    <property type="entry name" value="Metallo-depent_PP-like"/>
</dbReference>
<accession>E8LN44</accession>
<name>E8LN44_SUCHY</name>
<dbReference type="HOGENOM" id="CLU_063749_1_1_6"/>
<comment type="similarity">
    <text evidence="1 2">Belongs to the metallophosphoesterase superfamily. YfcE family.</text>
</comment>